<dbReference type="EMBL" id="LR778301">
    <property type="protein sequence ID" value="CAB1370205.1"/>
    <property type="molecule type" value="Genomic_DNA"/>
</dbReference>
<reference evidence="3 4" key="1">
    <citation type="submission" date="2020-03" db="EMBL/GenBank/DDBJ databases">
        <authorList>
            <consortium name="Genoscope - CEA"/>
            <person name="William W."/>
        </authorList>
    </citation>
    <scope>NUCLEOTIDE SEQUENCE [LARGE SCALE GENOMIC DNA]</scope>
    <source>
        <strain evidence="4">DSM 16959</strain>
    </source>
</reference>
<evidence type="ECO:0000256" key="2">
    <source>
        <dbReference type="ARBA" id="ARBA00023239"/>
    </source>
</evidence>
<proteinExistence type="inferred from homology"/>
<dbReference type="InterPro" id="IPR001753">
    <property type="entry name" value="Enoyl-CoA_hydra/iso"/>
</dbReference>
<dbReference type="Gene3D" id="1.10.12.10">
    <property type="entry name" value="Lyase 2-enoyl-coa Hydratase, Chain A, domain 2"/>
    <property type="match status" value="1"/>
</dbReference>
<evidence type="ECO:0000256" key="1">
    <source>
        <dbReference type="ARBA" id="ARBA00005254"/>
    </source>
</evidence>
<organism evidence="3 4">
    <name type="scientific">Denitratisoma oestradiolicum</name>
    <dbReference type="NCBI Taxonomy" id="311182"/>
    <lineage>
        <taxon>Bacteria</taxon>
        <taxon>Pseudomonadati</taxon>
        <taxon>Pseudomonadota</taxon>
        <taxon>Betaproteobacteria</taxon>
        <taxon>Nitrosomonadales</taxon>
        <taxon>Sterolibacteriaceae</taxon>
        <taxon>Denitratisoma</taxon>
    </lineage>
</organism>
<dbReference type="KEGG" id="doe:DENOEST_3051"/>
<dbReference type="InterPro" id="IPR014748">
    <property type="entry name" value="Enoyl-CoA_hydra_C"/>
</dbReference>
<evidence type="ECO:0000313" key="4">
    <source>
        <dbReference type="Proteomes" id="UP000515733"/>
    </source>
</evidence>
<dbReference type="PANTHER" id="PTHR11941:SF54">
    <property type="entry name" value="ENOYL-COA HYDRATASE, MITOCHONDRIAL"/>
    <property type="match status" value="1"/>
</dbReference>
<dbReference type="Pfam" id="PF00378">
    <property type="entry name" value="ECH_1"/>
    <property type="match status" value="1"/>
</dbReference>
<sequence>MYQDILYEVRDHIALITLNRPQALNAFSGTLGEEWSDAYRRADADDEVRVVVVTGAGKAFCAGADMSGGAATFNSYEGGDFSAAALSTAAFEIRKPVIAAVNGSAVGLGLSLAVQADFRVLAEEGKYGFLQVRRGVVADAYIHWTLPRLIGTERANELLLTGRRISGSEAAAMGLALRVVPAAEVLNVAMELAREIASQCSPLAVAMTKRLLLQAATAPLPRVARLETHWLGQSMGTEDAIEGGTAYAEKRLPQWRSSINDNWPQAEVPPGDEA</sequence>
<keyword evidence="4" id="KW-1185">Reference proteome</keyword>
<dbReference type="Gene3D" id="3.90.226.10">
    <property type="entry name" value="2-enoyl-CoA Hydratase, Chain A, domain 1"/>
    <property type="match status" value="1"/>
</dbReference>
<dbReference type="CDD" id="cd06558">
    <property type="entry name" value="crotonase-like"/>
    <property type="match status" value="1"/>
</dbReference>
<dbReference type="AlphaFoldDB" id="A0A6S6Y135"/>
<evidence type="ECO:0000313" key="3">
    <source>
        <dbReference type="EMBL" id="CAB1370205.1"/>
    </source>
</evidence>
<dbReference type="PANTHER" id="PTHR11941">
    <property type="entry name" value="ENOYL-COA HYDRATASE-RELATED"/>
    <property type="match status" value="1"/>
</dbReference>
<protein>
    <submittedName>
        <fullName evidence="3">Crotonase</fullName>
    </submittedName>
</protein>
<dbReference type="GO" id="GO:0016829">
    <property type="term" value="F:lyase activity"/>
    <property type="evidence" value="ECO:0007669"/>
    <property type="project" value="UniProtKB-KW"/>
</dbReference>
<dbReference type="SUPFAM" id="SSF52096">
    <property type="entry name" value="ClpP/crotonase"/>
    <property type="match status" value="1"/>
</dbReference>
<dbReference type="RefSeq" id="WP_145770752.1">
    <property type="nucleotide sequence ID" value="NZ_LR778301.1"/>
</dbReference>
<dbReference type="GO" id="GO:0006635">
    <property type="term" value="P:fatty acid beta-oxidation"/>
    <property type="evidence" value="ECO:0007669"/>
    <property type="project" value="TreeGrafter"/>
</dbReference>
<keyword evidence="2" id="KW-0456">Lyase</keyword>
<dbReference type="OrthoDB" id="9777711at2"/>
<name>A0A6S6Y135_9PROT</name>
<dbReference type="Proteomes" id="UP000515733">
    <property type="component" value="Chromosome"/>
</dbReference>
<comment type="similarity">
    <text evidence="1">Belongs to the enoyl-CoA hydratase/isomerase family.</text>
</comment>
<gene>
    <name evidence="3" type="ORF">DENOEST_3051</name>
</gene>
<dbReference type="InterPro" id="IPR029045">
    <property type="entry name" value="ClpP/crotonase-like_dom_sf"/>
</dbReference>
<accession>A0A6S6Y135</accession>